<comment type="catalytic activity">
    <reaction evidence="9">
        <text>a 5'-end NAD(+)-phospho-ribonucleoside in mRNA + H2O = a 5'-end phospho-adenosine-phospho-ribonucleoside in mRNA + beta-nicotinamide D-ribonucleotide + 2 H(+)</text>
        <dbReference type="Rhea" id="RHEA:60876"/>
        <dbReference type="Rhea" id="RHEA-COMP:15698"/>
        <dbReference type="Rhea" id="RHEA-COMP:15719"/>
        <dbReference type="ChEBI" id="CHEBI:14649"/>
        <dbReference type="ChEBI" id="CHEBI:15377"/>
        <dbReference type="ChEBI" id="CHEBI:15378"/>
        <dbReference type="ChEBI" id="CHEBI:144029"/>
        <dbReference type="ChEBI" id="CHEBI:144051"/>
    </reaction>
    <physiologicalReaction direction="left-to-right" evidence="9">
        <dbReference type="Rhea" id="RHEA:60877"/>
    </physiologicalReaction>
</comment>
<dbReference type="InterPro" id="IPR049734">
    <property type="entry name" value="NudC-like_C"/>
</dbReference>
<evidence type="ECO:0000259" key="11">
    <source>
        <dbReference type="PROSITE" id="PS51462"/>
    </source>
</evidence>
<evidence type="ECO:0000313" key="13">
    <source>
        <dbReference type="Proteomes" id="UP001527925"/>
    </source>
</evidence>
<keyword evidence="8" id="KW-0520">NAD</keyword>
<keyword evidence="5" id="KW-0479">Metal-binding</keyword>
<dbReference type="Pfam" id="PF00293">
    <property type="entry name" value="NUDIX"/>
    <property type="match status" value="1"/>
</dbReference>
<dbReference type="PROSITE" id="PS00893">
    <property type="entry name" value="NUDIX_BOX"/>
    <property type="match status" value="1"/>
</dbReference>
<comment type="caution">
    <text evidence="12">The sequence shown here is derived from an EMBL/GenBank/DDBJ whole genome shotgun (WGS) entry which is preliminary data.</text>
</comment>
<keyword evidence="6 10" id="KW-0378">Hydrolase</keyword>
<dbReference type="InterPro" id="IPR015797">
    <property type="entry name" value="NUDIX_hydrolase-like_dom_sf"/>
</dbReference>
<dbReference type="Pfam" id="PF09296">
    <property type="entry name" value="NUDIX-like"/>
    <property type="match status" value="1"/>
</dbReference>
<evidence type="ECO:0000256" key="9">
    <source>
        <dbReference type="ARBA" id="ARBA00023679"/>
    </source>
</evidence>
<dbReference type="NCBIfam" id="NF001299">
    <property type="entry name" value="PRK00241.1"/>
    <property type="match status" value="1"/>
</dbReference>
<dbReference type="Gene3D" id="3.90.79.20">
    <property type="match status" value="1"/>
</dbReference>
<reference evidence="12 13" key="1">
    <citation type="submission" date="2023-09" db="EMBL/GenBank/DDBJ databases">
        <title>Pangenome analysis of Batrachochytrium dendrobatidis and related Chytrids.</title>
        <authorList>
            <person name="Yacoub M.N."/>
            <person name="Stajich J.E."/>
            <person name="James T.Y."/>
        </authorList>
    </citation>
    <scope>NUCLEOTIDE SEQUENCE [LARGE SCALE GENOMIC DNA]</scope>
    <source>
        <strain evidence="12 13">JEL0888</strain>
    </source>
</reference>
<keyword evidence="7" id="KW-0460">Magnesium</keyword>
<dbReference type="InterPro" id="IPR015375">
    <property type="entry name" value="NADH_PPase-like_N"/>
</dbReference>
<evidence type="ECO:0000256" key="4">
    <source>
        <dbReference type="ARBA" id="ARBA00012381"/>
    </source>
</evidence>
<evidence type="ECO:0000256" key="2">
    <source>
        <dbReference type="ARBA" id="ARBA00001947"/>
    </source>
</evidence>
<name>A0ABR4N0H2_9FUNG</name>
<evidence type="ECO:0000256" key="5">
    <source>
        <dbReference type="ARBA" id="ARBA00022723"/>
    </source>
</evidence>
<dbReference type="PROSITE" id="PS51462">
    <property type="entry name" value="NUDIX"/>
    <property type="match status" value="1"/>
</dbReference>
<dbReference type="CDD" id="cd03429">
    <property type="entry name" value="NUDIX_NADH_pyrophosphatase_Nudt13"/>
    <property type="match status" value="1"/>
</dbReference>
<proteinExistence type="inferred from homology"/>
<evidence type="ECO:0000256" key="7">
    <source>
        <dbReference type="ARBA" id="ARBA00022842"/>
    </source>
</evidence>
<dbReference type="PANTHER" id="PTHR42904">
    <property type="entry name" value="NUDIX HYDROLASE, NUDC SUBFAMILY"/>
    <property type="match status" value="1"/>
</dbReference>
<dbReference type="Gene3D" id="3.90.79.10">
    <property type="entry name" value="Nucleoside Triphosphate Pyrophosphohydrolase"/>
    <property type="match status" value="1"/>
</dbReference>
<dbReference type="EMBL" id="JADGIZ020000053">
    <property type="protein sequence ID" value="KAL2913026.1"/>
    <property type="molecule type" value="Genomic_DNA"/>
</dbReference>
<comment type="cofactor">
    <cofactor evidence="2">
        <name>Zn(2+)</name>
        <dbReference type="ChEBI" id="CHEBI:29105"/>
    </cofactor>
</comment>
<gene>
    <name evidence="12" type="primary">NPY1</name>
    <name evidence="12" type="ORF">HK105_207481</name>
</gene>
<protein>
    <recommendedName>
        <fullName evidence="4">NAD(+) diphosphatase</fullName>
        <ecNumber evidence="4">3.6.1.22</ecNumber>
    </recommendedName>
</protein>
<dbReference type="Proteomes" id="UP001527925">
    <property type="component" value="Unassembled WGS sequence"/>
</dbReference>
<feature type="domain" description="Nudix hydrolase" evidence="11">
    <location>
        <begin position="161"/>
        <end position="288"/>
    </location>
</feature>
<organism evidence="12 13">
    <name type="scientific">Polyrhizophydium stewartii</name>
    <dbReference type="NCBI Taxonomy" id="2732419"/>
    <lineage>
        <taxon>Eukaryota</taxon>
        <taxon>Fungi</taxon>
        <taxon>Fungi incertae sedis</taxon>
        <taxon>Chytridiomycota</taxon>
        <taxon>Chytridiomycota incertae sedis</taxon>
        <taxon>Chytridiomycetes</taxon>
        <taxon>Rhizophydiales</taxon>
        <taxon>Rhizophydiales incertae sedis</taxon>
        <taxon>Polyrhizophydium</taxon>
    </lineage>
</organism>
<dbReference type="GO" id="GO:0016787">
    <property type="term" value="F:hydrolase activity"/>
    <property type="evidence" value="ECO:0007669"/>
    <property type="project" value="UniProtKB-KW"/>
</dbReference>
<comment type="similarity">
    <text evidence="3">Belongs to the Nudix hydrolase family. NudC subfamily.</text>
</comment>
<accession>A0ABR4N0H2</accession>
<dbReference type="SUPFAM" id="SSF55811">
    <property type="entry name" value="Nudix"/>
    <property type="match status" value="1"/>
</dbReference>
<evidence type="ECO:0000256" key="10">
    <source>
        <dbReference type="RuleBase" id="RU003476"/>
    </source>
</evidence>
<comment type="cofactor">
    <cofactor evidence="1">
        <name>Mg(2+)</name>
        <dbReference type="ChEBI" id="CHEBI:18420"/>
    </cofactor>
</comment>
<evidence type="ECO:0000256" key="8">
    <source>
        <dbReference type="ARBA" id="ARBA00023027"/>
    </source>
</evidence>
<sequence>MSHFAGNTLDRQSARRSKVAELAAERRKQGRFLAVSGLRFLQNEHGRVAWLEQADLEPEATEAFLAEHTVYLGMDDNIGRPYWAVDVTKNADLFAKLEQVIKAGTFVDLRPAAFTLPTFEAALVAQGCSLLDWHARYSGYKRVCTNTACASHKSVQNYSYPRTDAAIITVVTSPDGQRALLGRQKRWPPKMYSCVAGFMEPGESIEEACRREVHEETGVRVGAVAYHSSQPWPFPSQLMIGCFAEATSDTITLVDGELEDAKWFSREEIRDAIAGRNGELKLASGASISFALIRAWAEGPIKARI</sequence>
<dbReference type="InterPro" id="IPR000086">
    <property type="entry name" value="NUDIX_hydrolase_dom"/>
</dbReference>
<evidence type="ECO:0000256" key="1">
    <source>
        <dbReference type="ARBA" id="ARBA00001946"/>
    </source>
</evidence>
<evidence type="ECO:0000313" key="12">
    <source>
        <dbReference type="EMBL" id="KAL2913026.1"/>
    </source>
</evidence>
<dbReference type="InterPro" id="IPR050241">
    <property type="entry name" value="NAD-cap_RNA_hydrolase_NudC"/>
</dbReference>
<evidence type="ECO:0000256" key="3">
    <source>
        <dbReference type="ARBA" id="ARBA00009595"/>
    </source>
</evidence>
<dbReference type="InterPro" id="IPR020084">
    <property type="entry name" value="NUDIX_hydrolase_CS"/>
</dbReference>
<evidence type="ECO:0000256" key="6">
    <source>
        <dbReference type="ARBA" id="ARBA00022801"/>
    </source>
</evidence>
<dbReference type="PRINTS" id="PR00502">
    <property type="entry name" value="NUDIXFAMILY"/>
</dbReference>
<dbReference type="PANTHER" id="PTHR42904:SF6">
    <property type="entry name" value="NAD-CAPPED RNA HYDROLASE NUDT12"/>
    <property type="match status" value="1"/>
</dbReference>
<dbReference type="InterPro" id="IPR020476">
    <property type="entry name" value="Nudix_hydrolase"/>
</dbReference>
<dbReference type="EC" id="3.6.1.22" evidence="4"/>
<keyword evidence="13" id="KW-1185">Reference proteome</keyword>